<name>A0ABW9JAN9_9SPHI</name>
<comment type="caution">
    <text evidence="2">The sequence shown here is derived from an EMBL/GenBank/DDBJ whole genome shotgun (WGS) entry which is preliminary data.</text>
</comment>
<feature type="domain" description="HEPN" evidence="1">
    <location>
        <begin position="151"/>
        <end position="270"/>
    </location>
</feature>
<reference evidence="2 3" key="1">
    <citation type="submission" date="2024-12" db="EMBL/GenBank/DDBJ databases">
        <authorList>
            <person name="Hu S."/>
        </authorList>
    </citation>
    <scope>NUCLEOTIDE SEQUENCE [LARGE SCALE GENOMIC DNA]</scope>
    <source>
        <strain evidence="2 3">THG-T11</strain>
    </source>
</reference>
<dbReference type="Pfam" id="PF05168">
    <property type="entry name" value="HEPN"/>
    <property type="match status" value="1"/>
</dbReference>
<dbReference type="Proteomes" id="UP001517247">
    <property type="component" value="Unassembled WGS sequence"/>
</dbReference>
<organism evidence="2 3">
    <name type="scientific">Pedobacter ureilyticus</name>
    <dbReference type="NCBI Taxonomy" id="1393051"/>
    <lineage>
        <taxon>Bacteria</taxon>
        <taxon>Pseudomonadati</taxon>
        <taxon>Bacteroidota</taxon>
        <taxon>Sphingobacteriia</taxon>
        <taxon>Sphingobacteriales</taxon>
        <taxon>Sphingobacteriaceae</taxon>
        <taxon>Pedobacter</taxon>
    </lineage>
</organism>
<evidence type="ECO:0000259" key="1">
    <source>
        <dbReference type="PROSITE" id="PS50910"/>
    </source>
</evidence>
<dbReference type="SUPFAM" id="SSF81593">
    <property type="entry name" value="Nucleotidyltransferase substrate binding subunit/domain"/>
    <property type="match status" value="1"/>
</dbReference>
<evidence type="ECO:0000313" key="3">
    <source>
        <dbReference type="Proteomes" id="UP001517247"/>
    </source>
</evidence>
<accession>A0ABW9JAN9</accession>
<dbReference type="InterPro" id="IPR007842">
    <property type="entry name" value="HEPN_dom"/>
</dbReference>
<dbReference type="PROSITE" id="PS50910">
    <property type="entry name" value="HEPN"/>
    <property type="match status" value="1"/>
</dbReference>
<sequence length="296" mass="34333">MEILNHLNKAKKTVHFMVFLEKLVAQFKPLQVYQYAQLGQQRQTESVFCNSQQKEEAIYYLLIITEGSTRIENGIQDFANQHYEEGKVVVHAHGATALKQNIAQSNYYFATVLNQGQLLYSANGVLCLEEVTTPRPEKRLAQAKLHWKHRGKMAQGFLAAAERALEEDHETVCLFLLHQVIEQACIGLIWVFMGYKSDMHNLRRLLYVCACFSKKPMQHFMGMPENELMLSIIMRSYSEARYRESFSLENRSAYNFLELVERFMELAEELCKEKFEAMEAGLPVELEKVEEEVVND</sequence>
<dbReference type="Gene3D" id="1.20.120.330">
    <property type="entry name" value="Nucleotidyltransferases domain 2"/>
    <property type="match status" value="1"/>
</dbReference>
<dbReference type="SMART" id="SM00748">
    <property type="entry name" value="HEPN"/>
    <property type="match status" value="1"/>
</dbReference>
<proteinExistence type="predicted"/>
<gene>
    <name evidence="2" type="ORF">E6A44_015380</name>
</gene>
<protein>
    <submittedName>
        <fullName evidence="2">HEPN domain-containing protein</fullName>
    </submittedName>
</protein>
<dbReference type="RefSeq" id="WP_138724057.1">
    <property type="nucleotide sequence ID" value="NZ_SSHJ02000008.1"/>
</dbReference>
<dbReference type="EMBL" id="SSHJ02000008">
    <property type="protein sequence ID" value="MFN0256970.1"/>
    <property type="molecule type" value="Genomic_DNA"/>
</dbReference>
<keyword evidence="3" id="KW-1185">Reference proteome</keyword>
<evidence type="ECO:0000313" key="2">
    <source>
        <dbReference type="EMBL" id="MFN0256970.1"/>
    </source>
</evidence>